<dbReference type="InterPro" id="IPR007523">
    <property type="entry name" value="NDUFAF3/AAMDC"/>
</dbReference>
<dbReference type="RefSeq" id="WP_165140353.1">
    <property type="nucleotide sequence ID" value="NZ_JAALLT010000002.1"/>
</dbReference>
<dbReference type="GO" id="GO:0005737">
    <property type="term" value="C:cytoplasm"/>
    <property type="evidence" value="ECO:0007669"/>
    <property type="project" value="UniProtKB-SubCell"/>
</dbReference>
<dbReference type="Proteomes" id="UP000473278">
    <property type="component" value="Unassembled WGS sequence"/>
</dbReference>
<dbReference type="Gene3D" id="3.40.1230.10">
    <property type="entry name" value="MTH938-like"/>
    <property type="match status" value="1"/>
</dbReference>
<comment type="subcellular location">
    <subcellularLocation>
        <location evidence="1">Cytoplasm</location>
    </subcellularLocation>
</comment>
<keyword evidence="2" id="KW-0963">Cytoplasm</keyword>
<dbReference type="CDD" id="cd05126">
    <property type="entry name" value="Mth938"/>
    <property type="match status" value="1"/>
</dbReference>
<dbReference type="FunFam" id="3.40.1230.10:FF:000001">
    <property type="entry name" value="Adipogenesis-associated, Mth938 domain-containing"/>
    <property type="match status" value="1"/>
</dbReference>
<dbReference type="InterPro" id="IPR034096">
    <property type="entry name" value="AAMDC"/>
</dbReference>
<gene>
    <name evidence="4" type="ORF">G3570_06185</name>
</gene>
<dbReference type="PANTHER" id="PTHR15811:SF5">
    <property type="entry name" value="MTH938 DOMAIN-CONTAINING PROTEIN"/>
    <property type="match status" value="1"/>
</dbReference>
<dbReference type="EMBL" id="JAALLT010000002">
    <property type="protein sequence ID" value="NGP76212.1"/>
    <property type="molecule type" value="Genomic_DNA"/>
</dbReference>
<dbReference type="AlphaFoldDB" id="A0A6M1STQ8"/>
<proteinExistence type="predicted"/>
<feature type="region of interest" description="Disordered" evidence="3">
    <location>
        <begin position="1"/>
        <end position="26"/>
    </location>
</feature>
<protein>
    <submittedName>
        <fullName evidence="4">Uncharacterized protein</fullName>
    </submittedName>
</protein>
<dbReference type="PANTHER" id="PTHR15811">
    <property type="entry name" value="MTH938 DOMAIN-CONTAINING PROTEIN"/>
    <property type="match status" value="1"/>
</dbReference>
<evidence type="ECO:0000313" key="4">
    <source>
        <dbReference type="EMBL" id="NGP76212.1"/>
    </source>
</evidence>
<sequence length="124" mass="13992">MNNKTKSPKITSFSWGHLETSDGNSYKDAKLYPGGSEEWDWNETGTSHVPGIQPADVQALLDHDCEVIILSKGVNERLRTKEETRLLLEEKQLEYKILQTEKAISEYNDLAETKKVGALIHSTC</sequence>
<reference evidence="4 5" key="1">
    <citation type="submission" date="2020-02" db="EMBL/GenBank/DDBJ databases">
        <title>Balneolaceae bacterium YR4-1, complete genome.</title>
        <authorList>
            <person name="Li Y."/>
            <person name="Wu S."/>
        </authorList>
    </citation>
    <scope>NUCLEOTIDE SEQUENCE [LARGE SCALE GENOMIC DNA]</scope>
    <source>
        <strain evidence="4 5">YR4-1</strain>
    </source>
</reference>
<evidence type="ECO:0000256" key="3">
    <source>
        <dbReference type="SAM" id="MobiDB-lite"/>
    </source>
</evidence>
<organism evidence="4 5">
    <name type="scientific">Halalkalibaculum roseum</name>
    <dbReference type="NCBI Taxonomy" id="2709311"/>
    <lineage>
        <taxon>Bacteria</taxon>
        <taxon>Pseudomonadati</taxon>
        <taxon>Balneolota</taxon>
        <taxon>Balneolia</taxon>
        <taxon>Balneolales</taxon>
        <taxon>Balneolaceae</taxon>
        <taxon>Halalkalibaculum</taxon>
    </lineage>
</organism>
<dbReference type="Pfam" id="PF04430">
    <property type="entry name" value="DUF498"/>
    <property type="match status" value="1"/>
</dbReference>
<evidence type="ECO:0000313" key="5">
    <source>
        <dbReference type="Proteomes" id="UP000473278"/>
    </source>
</evidence>
<dbReference type="InterPro" id="IPR036748">
    <property type="entry name" value="MTH938-like_sf"/>
</dbReference>
<evidence type="ECO:0000256" key="2">
    <source>
        <dbReference type="ARBA" id="ARBA00022490"/>
    </source>
</evidence>
<evidence type="ECO:0000256" key="1">
    <source>
        <dbReference type="ARBA" id="ARBA00004496"/>
    </source>
</evidence>
<comment type="caution">
    <text evidence="4">The sequence shown here is derived from an EMBL/GenBank/DDBJ whole genome shotgun (WGS) entry which is preliminary data.</text>
</comment>
<name>A0A6M1STQ8_9BACT</name>
<feature type="compositionally biased region" description="Polar residues" evidence="3">
    <location>
        <begin position="1"/>
        <end position="14"/>
    </location>
</feature>
<keyword evidence="5" id="KW-1185">Reference proteome</keyword>
<accession>A0A6M1STQ8</accession>
<dbReference type="SUPFAM" id="SSF64076">
    <property type="entry name" value="MTH938-like"/>
    <property type="match status" value="1"/>
</dbReference>